<feature type="modified residue" description="O-(pantetheine 4'-phosphoryl)serine" evidence="7">
    <location>
        <position position="41"/>
    </location>
</feature>
<evidence type="ECO:0000256" key="7">
    <source>
        <dbReference type="HAMAP-Rule" id="MF_01217"/>
    </source>
</evidence>
<proteinExistence type="inferred from homology"/>
<dbReference type="EMBL" id="JTJZ01000020">
    <property type="protein sequence ID" value="KHS51982.1"/>
    <property type="molecule type" value="Genomic_DNA"/>
</dbReference>
<comment type="pathway">
    <text evidence="7">Lipid metabolism; fatty acid biosynthesis.</text>
</comment>
<keyword evidence="4 7" id="KW-0276">Fatty acid metabolism</keyword>
<keyword evidence="2 7" id="KW-0444">Lipid biosynthesis</keyword>
<organism evidence="10 12">
    <name type="scientific">Brevibacterium linens</name>
    <dbReference type="NCBI Taxonomy" id="1703"/>
    <lineage>
        <taxon>Bacteria</taxon>
        <taxon>Bacillati</taxon>
        <taxon>Actinomycetota</taxon>
        <taxon>Actinomycetes</taxon>
        <taxon>Micrococcales</taxon>
        <taxon>Brevibacteriaceae</taxon>
        <taxon>Brevibacterium</taxon>
    </lineage>
</organism>
<name>A0A0B9AMJ3_BRELN</name>
<keyword evidence="1 7" id="KW-0596">Phosphopantetheine</keyword>
<dbReference type="RefSeq" id="WP_025776743.1">
    <property type="nucleotide sequence ID" value="NZ_CP014869.1"/>
</dbReference>
<keyword evidence="6 7" id="KW-0275">Fatty acid biosynthesis</keyword>
<dbReference type="AlphaFoldDB" id="A0A0B9AMJ3"/>
<evidence type="ECO:0000256" key="5">
    <source>
        <dbReference type="ARBA" id="ARBA00023098"/>
    </source>
</evidence>
<dbReference type="PROSITE" id="PS50075">
    <property type="entry name" value="CARRIER"/>
    <property type="match status" value="1"/>
</dbReference>
<evidence type="ECO:0000256" key="4">
    <source>
        <dbReference type="ARBA" id="ARBA00022832"/>
    </source>
</evidence>
<dbReference type="GO" id="GO:0009245">
    <property type="term" value="P:lipid A biosynthetic process"/>
    <property type="evidence" value="ECO:0007669"/>
    <property type="project" value="TreeGrafter"/>
</dbReference>
<dbReference type="GO" id="GO:0000035">
    <property type="term" value="F:acyl binding"/>
    <property type="evidence" value="ECO:0007669"/>
    <property type="project" value="TreeGrafter"/>
</dbReference>
<evidence type="ECO:0000313" key="11">
    <source>
        <dbReference type="EMBL" id="SMX65793.1"/>
    </source>
</evidence>
<keyword evidence="12" id="KW-1185">Reference proteome</keyword>
<reference evidence="13" key="3">
    <citation type="submission" date="2016-03" db="EMBL/GenBank/DDBJ databases">
        <authorList>
            <person name="Ploux O."/>
        </authorList>
    </citation>
    <scope>NUCLEOTIDE SEQUENCE [LARGE SCALE GENOMIC DNA]</scope>
    <source>
        <strain evidence="13">BS258</strain>
    </source>
</reference>
<comment type="function">
    <text evidence="7">Carrier of the growing fatty acid chain in fatty acid biosynthesis.</text>
</comment>
<dbReference type="Proteomes" id="UP000075950">
    <property type="component" value="Chromosome"/>
</dbReference>
<dbReference type="GeneID" id="303221372"/>
<evidence type="ECO:0000313" key="13">
    <source>
        <dbReference type="Proteomes" id="UP000075950"/>
    </source>
</evidence>
<evidence type="ECO:0000313" key="10">
    <source>
        <dbReference type="EMBL" id="KHS51982.1"/>
    </source>
</evidence>
<dbReference type="PANTHER" id="PTHR20863">
    <property type="entry name" value="ACYL CARRIER PROTEIN"/>
    <property type="match status" value="1"/>
</dbReference>
<dbReference type="PATRIC" id="fig|1703.6.peg.2435"/>
<dbReference type="STRING" id="1703.BLSMQ_1895"/>
<dbReference type="Gene3D" id="1.10.1200.10">
    <property type="entry name" value="ACP-like"/>
    <property type="match status" value="1"/>
</dbReference>
<dbReference type="Pfam" id="PF00550">
    <property type="entry name" value="PP-binding"/>
    <property type="match status" value="1"/>
</dbReference>
<dbReference type="InterPro" id="IPR003231">
    <property type="entry name" value="ACP"/>
</dbReference>
<dbReference type="UniPathway" id="UPA00094"/>
<dbReference type="InterPro" id="IPR009081">
    <property type="entry name" value="PP-bd_ACP"/>
</dbReference>
<evidence type="ECO:0000313" key="14">
    <source>
        <dbReference type="Proteomes" id="UP000234498"/>
    </source>
</evidence>
<dbReference type="Proteomes" id="UP000031488">
    <property type="component" value="Unassembled WGS sequence"/>
</dbReference>
<comment type="PTM">
    <text evidence="7">4'-phosphopantetheine is transferred from CoA to a specific serine of apo-ACP by AcpS. This modification is essential for activity because fatty acids are bound in thioester linkage to the sulfhydryl of the prosthetic group.</text>
</comment>
<dbReference type="EMBL" id="CP014869">
    <property type="protein sequence ID" value="AMT93861.1"/>
    <property type="molecule type" value="Genomic_DNA"/>
</dbReference>
<gene>
    <name evidence="7" type="primary">acpP</name>
    <name evidence="9" type="ORF">A2T55_08805</name>
    <name evidence="10" type="ORF">AE0388_2532</name>
    <name evidence="11" type="ORF">BLIN101_00465</name>
</gene>
<evidence type="ECO:0000313" key="12">
    <source>
        <dbReference type="Proteomes" id="UP000031488"/>
    </source>
</evidence>
<dbReference type="Proteomes" id="UP000234498">
    <property type="component" value="Unassembled WGS sequence"/>
</dbReference>
<evidence type="ECO:0000256" key="2">
    <source>
        <dbReference type="ARBA" id="ARBA00022516"/>
    </source>
</evidence>
<evidence type="ECO:0000259" key="8">
    <source>
        <dbReference type="PROSITE" id="PS50075"/>
    </source>
</evidence>
<evidence type="ECO:0000256" key="6">
    <source>
        <dbReference type="ARBA" id="ARBA00023160"/>
    </source>
</evidence>
<feature type="domain" description="Carrier" evidence="8">
    <location>
        <begin position="6"/>
        <end position="81"/>
    </location>
</feature>
<keyword evidence="7" id="KW-0963">Cytoplasm</keyword>
<dbReference type="HAMAP" id="MF_01217">
    <property type="entry name" value="Acyl_carrier"/>
    <property type="match status" value="1"/>
</dbReference>
<comment type="subcellular location">
    <subcellularLocation>
        <location evidence="7">Cytoplasm</location>
    </subcellularLocation>
</comment>
<protein>
    <recommendedName>
        <fullName evidence="7">Acyl carrier protein</fullName>
        <shortName evidence="7">ACP</shortName>
    </recommendedName>
</protein>
<dbReference type="GO" id="GO:0000036">
    <property type="term" value="F:acyl carrier activity"/>
    <property type="evidence" value="ECO:0007669"/>
    <property type="project" value="UniProtKB-UniRule"/>
</dbReference>
<dbReference type="InterPro" id="IPR036736">
    <property type="entry name" value="ACP-like_sf"/>
</dbReference>
<dbReference type="PANTHER" id="PTHR20863:SF76">
    <property type="entry name" value="CARRIER DOMAIN-CONTAINING PROTEIN"/>
    <property type="match status" value="1"/>
</dbReference>
<evidence type="ECO:0000313" key="9">
    <source>
        <dbReference type="EMBL" id="AMT93861.1"/>
    </source>
</evidence>
<reference evidence="11 14" key="4">
    <citation type="submission" date="2017-03" db="EMBL/GenBank/DDBJ databases">
        <authorList>
            <person name="Afonso C.L."/>
            <person name="Miller P.J."/>
            <person name="Scott M.A."/>
            <person name="Spackman E."/>
            <person name="Goraichik I."/>
            <person name="Dimitrov K.M."/>
            <person name="Suarez D.L."/>
            <person name="Swayne D.E."/>
        </authorList>
    </citation>
    <scope>NUCLEOTIDE SEQUENCE [LARGE SCALE GENOMIC DNA]</scope>
    <source>
        <strain evidence="11 14">Mu101</strain>
    </source>
</reference>
<dbReference type="NCBIfam" id="NF002147">
    <property type="entry name" value="PRK00982.1-1"/>
    <property type="match status" value="1"/>
</dbReference>
<comment type="similarity">
    <text evidence="7">Belongs to the acyl carrier protein (ACP) family.</text>
</comment>
<dbReference type="GO" id="GO:0005829">
    <property type="term" value="C:cytosol"/>
    <property type="evidence" value="ECO:0007669"/>
    <property type="project" value="TreeGrafter"/>
</dbReference>
<reference evidence="10 12" key="1">
    <citation type="submission" date="2014-11" db="EMBL/GenBank/DDBJ databases">
        <title>Draft Genome Sequence of Brevibacterium linens AE038-8.</title>
        <authorList>
            <person name="Maizel D."/>
            <person name="Utturkar S.M."/>
            <person name="Brown S.D."/>
            <person name="Ferrero M."/>
            <person name="Rosen B.P."/>
        </authorList>
    </citation>
    <scope>NUCLEOTIDE SEQUENCE [LARGE SCALE GENOMIC DNA]</scope>
    <source>
        <strain evidence="10 12">AE038-8</strain>
    </source>
</reference>
<dbReference type="KEGG" id="bly:A2T55_08805"/>
<dbReference type="SUPFAM" id="SSF47336">
    <property type="entry name" value="ACP-like"/>
    <property type="match status" value="1"/>
</dbReference>
<evidence type="ECO:0000256" key="1">
    <source>
        <dbReference type="ARBA" id="ARBA00022450"/>
    </source>
</evidence>
<reference evidence="9" key="2">
    <citation type="submission" date="2016-03" db="EMBL/GenBank/DDBJ databases">
        <authorList>
            <person name="Zhu Y."/>
            <person name="Sun C."/>
        </authorList>
    </citation>
    <scope>NUCLEOTIDE SEQUENCE</scope>
    <source>
        <strain evidence="9">BS258</strain>
    </source>
</reference>
<dbReference type="OrthoDB" id="9804551at2"/>
<dbReference type="GO" id="GO:0016020">
    <property type="term" value="C:membrane"/>
    <property type="evidence" value="ECO:0007669"/>
    <property type="project" value="GOC"/>
</dbReference>
<keyword evidence="3 7" id="KW-0597">Phosphoprotein</keyword>
<sequence length="83" mass="8964">MAFTEAEVLAGLAEIVNEETGLAVEAVEADKSFTDDLDIDSISMMTIVVNAEKKFGVKIPDDDVKDLVTVQDAVDYINKAQEA</sequence>
<evidence type="ECO:0000256" key="3">
    <source>
        <dbReference type="ARBA" id="ARBA00022553"/>
    </source>
</evidence>
<keyword evidence="5 7" id="KW-0443">Lipid metabolism</keyword>
<accession>A0A142NPC7</accession>
<accession>A0A0B9AMJ3</accession>
<dbReference type="EMBL" id="FXZA01000001">
    <property type="protein sequence ID" value="SMX65793.1"/>
    <property type="molecule type" value="Genomic_DNA"/>
</dbReference>